<dbReference type="EMBL" id="JAIVFQ010000035">
    <property type="protein sequence ID" value="MCC5601683.1"/>
    <property type="molecule type" value="Genomic_DNA"/>
</dbReference>
<keyword evidence="2" id="KW-1185">Reference proteome</keyword>
<evidence type="ECO:0000313" key="2">
    <source>
        <dbReference type="Proteomes" id="UP001199525"/>
    </source>
</evidence>
<dbReference type="InterPro" id="IPR014945">
    <property type="entry name" value="DUF1816"/>
</dbReference>
<dbReference type="Proteomes" id="UP001199525">
    <property type="component" value="Unassembled WGS sequence"/>
</dbReference>
<name>A0ABS8IC38_9NOSO</name>
<dbReference type="Pfam" id="PF08846">
    <property type="entry name" value="DUF1816"/>
    <property type="match status" value="1"/>
</dbReference>
<evidence type="ECO:0000313" key="1">
    <source>
        <dbReference type="EMBL" id="MCC5601683.1"/>
    </source>
</evidence>
<accession>A0ABS8IC38</accession>
<protein>
    <submittedName>
        <fullName evidence="1">DUF1816 domain-containing protein</fullName>
    </submittedName>
</protein>
<organism evidence="1 2">
    <name type="scientific">Nostoc favosum CHAB5714</name>
    <dbReference type="NCBI Taxonomy" id="2780399"/>
    <lineage>
        <taxon>Bacteria</taxon>
        <taxon>Bacillati</taxon>
        <taxon>Cyanobacteriota</taxon>
        <taxon>Cyanophyceae</taxon>
        <taxon>Nostocales</taxon>
        <taxon>Nostocaceae</taxon>
        <taxon>Nostoc</taxon>
        <taxon>Nostoc favosum</taxon>
    </lineage>
</organism>
<reference evidence="1 2" key="1">
    <citation type="journal article" date="2021" name="Microorganisms">
        <title>Genome Evolution of Filamentous Cyanobacterium Nostoc Species: From Facultative Symbiosis to Free Living.</title>
        <authorList>
            <person name="Huo D."/>
            <person name="Li H."/>
            <person name="Cai F."/>
            <person name="Guo X."/>
            <person name="Qiao Z."/>
            <person name="Wang W."/>
            <person name="Yu G."/>
            <person name="Li R."/>
        </authorList>
    </citation>
    <scope>NUCLEOTIDE SEQUENCE [LARGE SCALE GENOMIC DNA]</scope>
    <source>
        <strain evidence="1 2">CHAB 5714</strain>
    </source>
</reference>
<comment type="caution">
    <text evidence="1">The sequence shown here is derived from an EMBL/GenBank/DDBJ whole genome shotgun (WGS) entry which is preliminary data.</text>
</comment>
<proteinExistence type="predicted"/>
<dbReference type="RefSeq" id="WP_229486686.1">
    <property type="nucleotide sequence ID" value="NZ_JAIVFQ010000035.1"/>
</dbReference>
<gene>
    <name evidence="1" type="ORF">LC586_21360</name>
</gene>
<sequence>MKTIWHNLKEVLINTFDSIGLAWWVEIVTQNPRCTYYFGPFLTSSDAKLSSIGYIEDLEIEGATGISVNVKRCKPNNLTIAEDLGERFDRKVQPAFGGQILS</sequence>